<proteinExistence type="predicted"/>
<dbReference type="Gene3D" id="1.10.150.20">
    <property type="entry name" value="5' to 3' exonuclease, C-terminal subdomain"/>
    <property type="match status" value="1"/>
</dbReference>
<evidence type="ECO:0000313" key="1">
    <source>
        <dbReference type="EMBL" id="AXV09976.1"/>
    </source>
</evidence>
<reference evidence="1 2" key="1">
    <citation type="submission" date="2018-09" db="EMBL/GenBank/DDBJ databases">
        <title>Complete genome sequence of Euzebya sp. DY32-46 isolated from seawater of Pacific Ocean.</title>
        <authorList>
            <person name="Xu L."/>
            <person name="Wu Y.-H."/>
            <person name="Xu X.-W."/>
        </authorList>
    </citation>
    <scope>NUCLEOTIDE SEQUENCE [LARGE SCALE GENOMIC DNA]</scope>
    <source>
        <strain evidence="1 2">DY32-46</strain>
        <plasmid evidence="2">pedy32-46i</plasmid>
    </source>
</reference>
<accession>A0A346Y679</accession>
<organism evidence="1 2">
    <name type="scientific">Euzebya pacifica</name>
    <dbReference type="NCBI Taxonomy" id="1608957"/>
    <lineage>
        <taxon>Bacteria</taxon>
        <taxon>Bacillati</taxon>
        <taxon>Actinomycetota</taxon>
        <taxon>Nitriliruptoria</taxon>
        <taxon>Euzebyales</taxon>
    </lineage>
</organism>
<name>A0A346Y679_9ACTN</name>
<evidence type="ECO:0008006" key="3">
    <source>
        <dbReference type="Google" id="ProtNLM"/>
    </source>
</evidence>
<keyword evidence="2" id="KW-1185">Reference proteome</keyword>
<gene>
    <name evidence="1" type="ORF">DVS28_b0206</name>
</gene>
<dbReference type="EMBL" id="CP031166">
    <property type="protein sequence ID" value="AXV09976.1"/>
    <property type="molecule type" value="Genomic_DNA"/>
</dbReference>
<geneLocation type="plasmid" evidence="2">
    <name>pedy32-46i</name>
</geneLocation>
<dbReference type="AlphaFoldDB" id="A0A346Y679"/>
<dbReference type="OrthoDB" id="5951444at2"/>
<protein>
    <recommendedName>
        <fullName evidence="3">Helix-hairpin-helix domain-containing protein</fullName>
    </recommendedName>
</protein>
<keyword evidence="1" id="KW-0614">Plasmid</keyword>
<dbReference type="Proteomes" id="UP000264006">
    <property type="component" value="Plasmid pEDY32-46I"/>
</dbReference>
<dbReference type="KEGG" id="euz:DVS28_b0206"/>
<dbReference type="RefSeq" id="WP_114594575.1">
    <property type="nucleotide sequence ID" value="NZ_CP031166.1"/>
</dbReference>
<sequence>MTADLPKVGAPAGRALAAHGIHTLRDVARHTEAELRAMHGVGPKAVGILRESLERHGLALRNEDLDRPTRKE</sequence>
<dbReference type="SUPFAM" id="SSF47789">
    <property type="entry name" value="C-terminal domain of RNA polymerase alpha subunit"/>
    <property type="match status" value="1"/>
</dbReference>
<evidence type="ECO:0000313" key="2">
    <source>
        <dbReference type="Proteomes" id="UP000264006"/>
    </source>
</evidence>
<dbReference type="Pfam" id="PF14520">
    <property type="entry name" value="HHH_5"/>
    <property type="match status" value="1"/>
</dbReference>